<comment type="caution">
    <text evidence="1">The sequence shown here is derived from an EMBL/GenBank/DDBJ whole genome shotgun (WGS) entry which is preliminary data.</text>
</comment>
<proteinExistence type="predicted"/>
<evidence type="ECO:0000313" key="1">
    <source>
        <dbReference type="EMBL" id="GAA1996224.1"/>
    </source>
</evidence>
<name>A0ABN2T1V1_9PSEU</name>
<dbReference type="EMBL" id="BAAANN010000133">
    <property type="protein sequence ID" value="GAA1996224.1"/>
    <property type="molecule type" value="Genomic_DNA"/>
</dbReference>
<sequence length="56" mass="6339">MFVPLFAGKWLKNKVLFSKSALATDHKAAKERRCIRQPGLSDGMWRVIMGFCPGSR</sequence>
<organism evidence="1 2">
    <name type="scientific">Amycolatopsis minnesotensis</name>
    <dbReference type="NCBI Taxonomy" id="337894"/>
    <lineage>
        <taxon>Bacteria</taxon>
        <taxon>Bacillati</taxon>
        <taxon>Actinomycetota</taxon>
        <taxon>Actinomycetes</taxon>
        <taxon>Pseudonocardiales</taxon>
        <taxon>Pseudonocardiaceae</taxon>
        <taxon>Amycolatopsis</taxon>
    </lineage>
</organism>
<reference evidence="1 2" key="1">
    <citation type="journal article" date="2019" name="Int. J. Syst. Evol. Microbiol.">
        <title>The Global Catalogue of Microorganisms (GCM) 10K type strain sequencing project: providing services to taxonomists for standard genome sequencing and annotation.</title>
        <authorList>
            <consortium name="The Broad Institute Genomics Platform"/>
            <consortium name="The Broad Institute Genome Sequencing Center for Infectious Disease"/>
            <person name="Wu L."/>
            <person name="Ma J."/>
        </authorList>
    </citation>
    <scope>NUCLEOTIDE SEQUENCE [LARGE SCALE GENOMIC DNA]</scope>
    <source>
        <strain evidence="1 2">JCM 14545</strain>
    </source>
</reference>
<dbReference type="Proteomes" id="UP001501116">
    <property type="component" value="Unassembled WGS sequence"/>
</dbReference>
<protein>
    <submittedName>
        <fullName evidence="1">Uncharacterized protein</fullName>
    </submittedName>
</protein>
<gene>
    <name evidence="1" type="ORF">GCM10009754_88460</name>
</gene>
<keyword evidence="2" id="KW-1185">Reference proteome</keyword>
<accession>A0ABN2T1V1</accession>
<evidence type="ECO:0000313" key="2">
    <source>
        <dbReference type="Proteomes" id="UP001501116"/>
    </source>
</evidence>